<dbReference type="InterPro" id="IPR011049">
    <property type="entry name" value="Serralysin-like_metalloprot_C"/>
</dbReference>
<name>A0A423NFP0_PSEFL</name>
<accession>A0A423NFP0</accession>
<evidence type="ECO:0000313" key="2">
    <source>
        <dbReference type="EMBL" id="RON97075.1"/>
    </source>
</evidence>
<evidence type="ECO:0000313" key="3">
    <source>
        <dbReference type="Proteomes" id="UP000283650"/>
    </source>
</evidence>
<dbReference type="Proteomes" id="UP000283650">
    <property type="component" value="Unassembled WGS sequence"/>
</dbReference>
<proteinExistence type="predicted"/>
<evidence type="ECO:0000256" key="1">
    <source>
        <dbReference type="SAM" id="MobiDB-lite"/>
    </source>
</evidence>
<dbReference type="EMBL" id="MOBY01000002">
    <property type="protein sequence ID" value="RON97075.1"/>
    <property type="molecule type" value="Genomic_DNA"/>
</dbReference>
<dbReference type="AlphaFoldDB" id="A0A423NFP0"/>
<dbReference type="RefSeq" id="WP_095114345.1">
    <property type="nucleotide sequence ID" value="NZ_MOBY01000002.1"/>
</dbReference>
<feature type="region of interest" description="Disordered" evidence="1">
    <location>
        <begin position="33"/>
        <end position="57"/>
    </location>
</feature>
<evidence type="ECO:0008006" key="4">
    <source>
        <dbReference type="Google" id="ProtNLM"/>
    </source>
</evidence>
<protein>
    <recommendedName>
        <fullName evidence="4">Calcium-binding protein</fullName>
    </recommendedName>
</protein>
<comment type="caution">
    <text evidence="2">The sequence shown here is derived from an EMBL/GenBank/DDBJ whole genome shotgun (WGS) entry which is preliminary data.</text>
</comment>
<dbReference type="Gene3D" id="2.150.10.10">
    <property type="entry name" value="Serralysin-like metalloprotease, C-terminal"/>
    <property type="match status" value="1"/>
</dbReference>
<organism evidence="2 3">
    <name type="scientific">Pseudomonas fluorescens</name>
    <dbReference type="NCBI Taxonomy" id="294"/>
    <lineage>
        <taxon>Bacteria</taxon>
        <taxon>Pseudomonadati</taxon>
        <taxon>Pseudomonadota</taxon>
        <taxon>Gammaproteobacteria</taxon>
        <taxon>Pseudomonadales</taxon>
        <taxon>Pseudomonadaceae</taxon>
        <taxon>Pseudomonas</taxon>
    </lineage>
</organism>
<dbReference type="SUPFAM" id="SSF51120">
    <property type="entry name" value="beta-Roll"/>
    <property type="match status" value="1"/>
</dbReference>
<gene>
    <name evidence="2" type="ORF">BK672_01910</name>
</gene>
<reference evidence="2 3" key="1">
    <citation type="submission" date="2016-10" db="EMBL/GenBank/DDBJ databases">
        <title>Comparative genome analysis of multiple Pseudomonas spp. focuses on biocontrol and plant growth promoting traits.</title>
        <authorList>
            <person name="Tao X.-Y."/>
            <person name="Taylor C.G."/>
        </authorList>
    </citation>
    <scope>NUCLEOTIDE SEQUENCE [LARGE SCALE GENOMIC DNA]</scope>
    <source>
        <strain evidence="2 3">2F9</strain>
    </source>
</reference>
<sequence length="1182" mass="130143">MLKPIPVKSHYAQFDTFEVLDIGVQTNERTAETIDFEATGADDAGKTPASTGQRKPGQLKMLDELFGPFKIGSYTVTRRALDAMGATIDGQPLTGHNTQFRRPSRSFVNALQLSYAAIEQRMKVSTFGDDYLLPSFLFELASLRPSTALPVISEDIGTSVEDGGYAKKMARLLKSAQTLDLHLVYSSKRSNPDWLIIKNHSMIGASVGIQAFGIFMGIRGIYDAVKNNDQDEIIFNGIGIGTEVASIITDVAVTKVGQRMIEAGSGALSDFTKTRAGIRLGRSGGLIGGALTLPFDIYSAVREFNAASNKTGKEAMDHYVSGGLNIASAAMTVILGSAAMAGFSFAGPVGLAAGALMAIGSQVYGAVRMVDEIDDYIELTVEERWRTGWFSFLPLKDIDQDIKNRYELAKAKIETAKRMQASASQILNETQKDTIEAVVHGRYEDRLTKRRKRVKHWWGVETMPIDYVPEVVGLDDTIDARDGVTAQTPGAVLGTPGKTKGILWLIGSGKDTITGVAEKPNAFYYTEGIKDLTGGDKDDRFTAQDAADDLARYIESSEFSRLDGGAGSDTLILDGNQSHPITGRGYAIDLAAGTLRIYTPNPDASVVDGETYSLKTLLESVENVQTLQNGRSIVTGTAAPNVISSRGADTINAGAGNDSIYMYKANATAFGESGVDFYHVELAEGSVLISEDGVDESKISLGWRMDQIEKWEVDRCRLSIEVSFDFHYGRRSKIVIDNVYKKTDGRRVLHNDKLIIITRDGYHLKPDLPKTIEHDHPVKIHTEKTKGGRPEPTTFVHATVCNVPTRQNTHYYVQRYNLHTQFITGSSADSNYGTRIFLDYDYAEMTSAHVAFATTPAILMNEAADKDKVNVSCDFLFYFGKSLLQIAGVGQYSETTLDAALKNLAASVSTHGYQLVFRDGKSHTLILEKEYAVPPAHYKHSVVANTLTSHDLRFPLRTHDKAVFELPVSLTEKLDHVSSCVRFLPLTEQTAIENFAGAGATYTMHLRENRVIRISTPGGLATAKVRLNNSSTWQIDATQIKDFKIVLSGNQLYIGTVTLHLPQYGPDDLIDQIFVIGPKGVIHTVDLTFDRIYIDSLDARYFEPPTMEDLPEEFSALAQRELYVRNIALSDGTRGRLKYNLANRKWILDSNKSRQITYSQLEIFNRCNHKSKRVPPLSLPDN</sequence>